<dbReference type="Proteomes" id="UP001162131">
    <property type="component" value="Unassembled WGS sequence"/>
</dbReference>
<dbReference type="GO" id="GO:0016020">
    <property type="term" value="C:membrane"/>
    <property type="evidence" value="ECO:0007669"/>
    <property type="project" value="UniProtKB-SubCell"/>
</dbReference>
<dbReference type="InterPro" id="IPR031968">
    <property type="entry name" value="VASt"/>
</dbReference>
<dbReference type="Gene3D" id="1.10.238.10">
    <property type="entry name" value="EF-hand"/>
    <property type="match status" value="1"/>
</dbReference>
<evidence type="ECO:0000313" key="5">
    <source>
        <dbReference type="EMBL" id="CAG9333227.1"/>
    </source>
</evidence>
<proteinExistence type="predicted"/>
<dbReference type="PANTHER" id="PTHR47666:SF1">
    <property type="entry name" value="PROTEIN VASCULAR ASSOCIATED DEATH 1, CHLOROPLASTIC"/>
    <property type="match status" value="1"/>
</dbReference>
<evidence type="ECO:0000256" key="1">
    <source>
        <dbReference type="ARBA" id="ARBA00004370"/>
    </source>
</evidence>
<keyword evidence="3" id="KW-0812">Transmembrane</keyword>
<evidence type="ECO:0000313" key="6">
    <source>
        <dbReference type="Proteomes" id="UP001162131"/>
    </source>
</evidence>
<feature type="domain" description="VASt" evidence="4">
    <location>
        <begin position="315"/>
        <end position="498"/>
    </location>
</feature>
<keyword evidence="2 3" id="KW-0472">Membrane</keyword>
<comment type="subcellular location">
    <subcellularLocation>
        <location evidence="1">Membrane</location>
    </subcellularLocation>
</comment>
<dbReference type="PANTHER" id="PTHR47666">
    <property type="entry name" value="PROTEIN VASCULAR ASSOCIATED DEATH 1, CHLOROPLASTIC"/>
    <property type="match status" value="1"/>
</dbReference>
<comment type="caution">
    <text evidence="5">The sequence shown here is derived from an EMBL/GenBank/DDBJ whole genome shotgun (WGS) entry which is preliminary data.</text>
</comment>
<accession>A0AAU9K2E4</accession>
<evidence type="ECO:0000256" key="2">
    <source>
        <dbReference type="ARBA" id="ARBA00023136"/>
    </source>
</evidence>
<keyword evidence="6" id="KW-1185">Reference proteome</keyword>
<evidence type="ECO:0000259" key="4">
    <source>
        <dbReference type="PROSITE" id="PS51778"/>
    </source>
</evidence>
<dbReference type="Pfam" id="PF16016">
    <property type="entry name" value="VASt"/>
    <property type="match status" value="1"/>
</dbReference>
<organism evidence="5 6">
    <name type="scientific">Blepharisma stoltei</name>
    <dbReference type="NCBI Taxonomy" id="1481888"/>
    <lineage>
        <taxon>Eukaryota</taxon>
        <taxon>Sar</taxon>
        <taxon>Alveolata</taxon>
        <taxon>Ciliophora</taxon>
        <taxon>Postciliodesmatophora</taxon>
        <taxon>Heterotrichea</taxon>
        <taxon>Heterotrichida</taxon>
        <taxon>Blepharismidae</taxon>
        <taxon>Blepharisma</taxon>
    </lineage>
</organism>
<gene>
    <name evidence="5" type="ORF">BSTOLATCC_MIC58045</name>
</gene>
<dbReference type="AlphaFoldDB" id="A0AAU9K2E4"/>
<dbReference type="PROSITE" id="PS51778">
    <property type="entry name" value="VAST"/>
    <property type="match status" value="1"/>
</dbReference>
<protein>
    <recommendedName>
        <fullName evidence="4">VASt domain-containing protein</fullName>
    </recommendedName>
</protein>
<dbReference type="EMBL" id="CAJZBQ010000056">
    <property type="protein sequence ID" value="CAG9333227.1"/>
    <property type="molecule type" value="Genomic_DNA"/>
</dbReference>
<name>A0AAU9K2E4_9CILI</name>
<sequence length="573" mass="66425">MGCCEATQINPRLLSRIEIPLEEKAIKKQERELAIFQRSAKELKYTFKTNSKNGLITLPMLKRSIYQLGLNFDEIYNNCSPTYKLFQSLSNEEGFYNSNDIELCAVLLGSGSAKDKLLILFEHIDKSADGVLYKDETCKVLKQMIDLSLNKIPTSINSENYLSSIELKEYIESLVKSESKFLDKVFQSIFNNDSDEVSIEDLEKMLCEYPKLERLVWSSGIRISLYEESNLYSHPLKFSLEYFEECDKKRNRSLGCENDFSAQNPIDNPVSYQTFRNQARNKTHDISDFIMKEKSNALEKNINISDDMIPSSVFKYSLTDAPVKFDISVVKFFQLFLADDAEEFRLKYHSVAGDTNLKVGKWSKPPPGVFSGIPGDGWNHTSTRNVSYIHPLHDRIPMMPAKSETKEEYKIYFLSKDELILDVVLWNRDVPYGNYFRCCMRWIITGDPTCTVDIRFGVDFVKKTIFRGKIEKTSLEQSRKAINTLWLPIAMKIIQESSGKPSKFAEEIVMKHEKPVTIIKENKTWHLWTIILVLLLIIIFLWYRIVGLENEFRYAREDLLLNRYANLTSLSNK</sequence>
<evidence type="ECO:0000256" key="3">
    <source>
        <dbReference type="SAM" id="Phobius"/>
    </source>
</evidence>
<reference evidence="5" key="1">
    <citation type="submission" date="2021-09" db="EMBL/GenBank/DDBJ databases">
        <authorList>
            <consortium name="AG Swart"/>
            <person name="Singh M."/>
            <person name="Singh A."/>
            <person name="Seah K."/>
            <person name="Emmerich C."/>
        </authorList>
    </citation>
    <scope>NUCLEOTIDE SEQUENCE</scope>
    <source>
        <strain evidence="5">ATCC30299</strain>
    </source>
</reference>
<feature type="transmembrane region" description="Helical" evidence="3">
    <location>
        <begin position="525"/>
        <end position="546"/>
    </location>
</feature>
<dbReference type="InterPro" id="IPR011992">
    <property type="entry name" value="EF-hand-dom_pair"/>
</dbReference>
<keyword evidence="3" id="KW-1133">Transmembrane helix</keyword>
<dbReference type="SUPFAM" id="SSF47473">
    <property type="entry name" value="EF-hand"/>
    <property type="match status" value="1"/>
</dbReference>